<evidence type="ECO:0000313" key="3">
    <source>
        <dbReference type="Proteomes" id="UP000078070"/>
    </source>
</evidence>
<dbReference type="EMBL" id="CP015839">
    <property type="protein sequence ID" value="ANG62595.1"/>
    <property type="molecule type" value="Genomic_DNA"/>
</dbReference>
<reference evidence="2 3" key="2">
    <citation type="journal article" date="2018" name="Int. J. Syst. Evol. Microbiol.">
        <title>Marinobacterium aestuarii sp. nov., a benzene-degrading marine bacterium isolated from estuary sediment.</title>
        <authorList>
            <person name="Bae S.S."/>
            <person name="Jung J."/>
            <person name="Chung D."/>
            <person name="Baek K."/>
        </authorList>
    </citation>
    <scope>NUCLEOTIDE SEQUENCE [LARGE SCALE GENOMIC DNA]</scope>
    <source>
        <strain evidence="2 3">ST58-10</strain>
    </source>
</reference>
<organism evidence="2 3">
    <name type="scientific">Marinobacterium aestuarii</name>
    <dbReference type="NCBI Taxonomy" id="1821621"/>
    <lineage>
        <taxon>Bacteria</taxon>
        <taxon>Pseudomonadati</taxon>
        <taxon>Pseudomonadota</taxon>
        <taxon>Gammaproteobacteria</taxon>
        <taxon>Oceanospirillales</taxon>
        <taxon>Oceanospirillaceae</taxon>
        <taxon>Marinobacterium</taxon>
    </lineage>
</organism>
<protein>
    <submittedName>
        <fullName evidence="2">Uncharacterized protein</fullName>
    </submittedName>
</protein>
<name>A0A1A9EXI3_9GAMM</name>
<dbReference type="Proteomes" id="UP000078070">
    <property type="component" value="Chromosome"/>
</dbReference>
<keyword evidence="1" id="KW-1133">Transmembrane helix</keyword>
<dbReference type="KEGG" id="mars:A8C75_08940"/>
<reference evidence="3" key="1">
    <citation type="submission" date="2016-05" db="EMBL/GenBank/DDBJ databases">
        <authorList>
            <person name="Baek K."/>
            <person name="Yang S.-J."/>
        </authorList>
    </citation>
    <scope>NUCLEOTIDE SEQUENCE [LARGE SCALE GENOMIC DNA]</scope>
    <source>
        <strain evidence="3">ST58-10</strain>
    </source>
</reference>
<dbReference type="STRING" id="1821621.A8C75_08940"/>
<gene>
    <name evidence="2" type="ORF">A8C75_08940</name>
</gene>
<proteinExistence type="predicted"/>
<keyword evidence="3" id="KW-1185">Reference proteome</keyword>
<keyword evidence="1" id="KW-0812">Transmembrane</keyword>
<accession>A0A1A9EXI3</accession>
<keyword evidence="1" id="KW-0472">Membrane</keyword>
<evidence type="ECO:0000313" key="2">
    <source>
        <dbReference type="EMBL" id="ANG62595.1"/>
    </source>
</evidence>
<dbReference type="AlphaFoldDB" id="A0A1A9EXI3"/>
<sequence length="73" mass="7431">MTMAMLLILVGLAVMMDHPFWGELIAGLGVLAASNPSEADTCAIGIVGVVGGLFLLYVLHSCSSAMHQTGLGG</sequence>
<evidence type="ECO:0000256" key="1">
    <source>
        <dbReference type="SAM" id="Phobius"/>
    </source>
</evidence>
<feature type="transmembrane region" description="Helical" evidence="1">
    <location>
        <begin position="42"/>
        <end position="59"/>
    </location>
</feature>